<gene>
    <name evidence="3" type="ORF">D5F53_24810</name>
</gene>
<dbReference type="PANTHER" id="PTHR43283:SF11">
    <property type="entry name" value="BETA-LACTAMASE-RELATED DOMAIN-CONTAINING PROTEIN"/>
    <property type="match status" value="1"/>
</dbReference>
<dbReference type="InterPro" id="IPR001466">
    <property type="entry name" value="Beta-lactam-related"/>
</dbReference>
<dbReference type="InterPro" id="IPR012338">
    <property type="entry name" value="Beta-lactam/transpept-like"/>
</dbReference>
<keyword evidence="4" id="KW-1185">Reference proteome</keyword>
<name>A0A385TPD3_PAELA</name>
<proteinExistence type="predicted"/>
<dbReference type="SUPFAM" id="SSF56601">
    <property type="entry name" value="beta-lactamase/transpeptidase-like"/>
    <property type="match status" value="1"/>
</dbReference>
<dbReference type="KEGG" id="plw:D5F53_24810"/>
<organism evidence="3 4">
    <name type="scientific">Paenibacillus lautus</name>
    <name type="common">Bacillus lautus</name>
    <dbReference type="NCBI Taxonomy" id="1401"/>
    <lineage>
        <taxon>Bacteria</taxon>
        <taxon>Bacillati</taxon>
        <taxon>Bacillota</taxon>
        <taxon>Bacilli</taxon>
        <taxon>Bacillales</taxon>
        <taxon>Paenibacillaceae</taxon>
        <taxon>Paenibacillus</taxon>
    </lineage>
</organism>
<dbReference type="EMBL" id="CP032412">
    <property type="protein sequence ID" value="AYB46320.1"/>
    <property type="molecule type" value="Genomic_DNA"/>
</dbReference>
<dbReference type="InterPro" id="IPR050789">
    <property type="entry name" value="Diverse_Enzym_Activities"/>
</dbReference>
<protein>
    <submittedName>
        <fullName evidence="3">Class A beta-lactamase-related serine hydrolase</fullName>
    </submittedName>
</protein>
<evidence type="ECO:0000313" key="3">
    <source>
        <dbReference type="EMBL" id="AYB46320.1"/>
    </source>
</evidence>
<feature type="domain" description="Beta-lactamase-related" evidence="2">
    <location>
        <begin position="27"/>
        <end position="371"/>
    </location>
</feature>
<reference evidence="3 4" key="1">
    <citation type="submission" date="2018-09" db="EMBL/GenBank/DDBJ databases">
        <title>Genome Sequence of Paenibacillus lautus Strain E7593-69, Azo Dye-Degrading Bacteria, Isolated from Commercial Tattoo Inks.</title>
        <authorList>
            <person name="Nho S.W."/>
            <person name="Kim S.-J."/>
            <person name="Kweon O."/>
            <person name="Cerniglia C.E."/>
        </authorList>
    </citation>
    <scope>NUCLEOTIDE SEQUENCE [LARGE SCALE GENOMIC DNA]</scope>
    <source>
        <strain evidence="3 4">E7593-69</strain>
    </source>
</reference>
<evidence type="ECO:0000259" key="2">
    <source>
        <dbReference type="Pfam" id="PF00144"/>
    </source>
</evidence>
<dbReference type="Gene3D" id="3.40.710.10">
    <property type="entry name" value="DD-peptidase/beta-lactamase superfamily"/>
    <property type="match status" value="1"/>
</dbReference>
<dbReference type="Proteomes" id="UP000266552">
    <property type="component" value="Chromosome"/>
</dbReference>
<dbReference type="Pfam" id="PF00144">
    <property type="entry name" value="Beta-lactamase"/>
    <property type="match status" value="1"/>
</dbReference>
<keyword evidence="1 3" id="KW-0378">Hydrolase</keyword>
<sequence length="384" mass="40771">METHVKAGAEQLGLGIKGVKAACAAIEREIAAGTTPGAVLGVLHEGRTWFYTAGYANPNPVQGQPVPVSEDTLYDCASLTKVAVTLPLILQLIDDGVLTLGTKASDMLPSFGTAGKEEITVGQLLTHTSGLQADMNLHSHGWDREQMWDAVFSAPLAAKPNTEVIYSDLGYLVLGRIIERSLELPLDQAFKRWVADPLGMHHATLTPSPGQAHRYAATEHEESIQDHLCGIVHDEKARALGGVCGHAGLFATAGDLLQYARMWLAQGAIPAVEAAEAAEARAGESRLLSRAAAAAATRPHTSHIQGTSRGLGWVLKGDKMDASGDWMSPHCYGHTGFTGTSLWIDPESDLAVVLLTNRVYGGRSSSVAQLRAQVHNALKGAVAW</sequence>
<dbReference type="RefSeq" id="WP_119849934.1">
    <property type="nucleotide sequence ID" value="NZ_CP032412.1"/>
</dbReference>
<dbReference type="AlphaFoldDB" id="A0A385TPD3"/>
<evidence type="ECO:0000313" key="4">
    <source>
        <dbReference type="Proteomes" id="UP000266552"/>
    </source>
</evidence>
<accession>A0A385TPD3</accession>
<dbReference type="PANTHER" id="PTHR43283">
    <property type="entry name" value="BETA-LACTAMASE-RELATED"/>
    <property type="match status" value="1"/>
</dbReference>
<dbReference type="GO" id="GO:0016787">
    <property type="term" value="F:hydrolase activity"/>
    <property type="evidence" value="ECO:0007669"/>
    <property type="project" value="UniProtKB-KW"/>
</dbReference>
<evidence type="ECO:0000256" key="1">
    <source>
        <dbReference type="ARBA" id="ARBA00022801"/>
    </source>
</evidence>